<reference evidence="1 2" key="1">
    <citation type="submission" date="2015-12" db="EMBL/GenBank/DDBJ databases">
        <title>Draft genome sequence of Moniliophthora roreri, the causal agent of frosty pod rot of cacao.</title>
        <authorList>
            <person name="Aime M.C."/>
            <person name="Diaz-Valderrama J.R."/>
            <person name="Kijpornyongpan T."/>
            <person name="Phillips-Mora W."/>
        </authorList>
    </citation>
    <scope>NUCLEOTIDE SEQUENCE [LARGE SCALE GENOMIC DNA]</scope>
    <source>
        <strain evidence="1 2">MCA 2952</strain>
    </source>
</reference>
<evidence type="ECO:0000313" key="2">
    <source>
        <dbReference type="Proteomes" id="UP000054988"/>
    </source>
</evidence>
<organism evidence="1 2">
    <name type="scientific">Moniliophthora roreri</name>
    <name type="common">Frosty pod rot fungus</name>
    <name type="synonym">Monilia roreri</name>
    <dbReference type="NCBI Taxonomy" id="221103"/>
    <lineage>
        <taxon>Eukaryota</taxon>
        <taxon>Fungi</taxon>
        <taxon>Dikarya</taxon>
        <taxon>Basidiomycota</taxon>
        <taxon>Agaricomycotina</taxon>
        <taxon>Agaricomycetes</taxon>
        <taxon>Agaricomycetidae</taxon>
        <taxon>Agaricales</taxon>
        <taxon>Marasmiineae</taxon>
        <taxon>Marasmiaceae</taxon>
        <taxon>Moniliophthora</taxon>
    </lineage>
</organism>
<accession>A0A0W0F0A6</accession>
<evidence type="ECO:0000313" key="1">
    <source>
        <dbReference type="EMBL" id="KTB29700.1"/>
    </source>
</evidence>
<comment type="caution">
    <text evidence="1">The sequence shown here is derived from an EMBL/GenBank/DDBJ whole genome shotgun (WGS) entry which is preliminary data.</text>
</comment>
<sequence length="16" mass="1764">MPSSDSVTNDLLICLR</sequence>
<proteinExistence type="predicted"/>
<gene>
    <name evidence="1" type="ORF">WG66_17734</name>
</gene>
<dbReference type="EMBL" id="LATX01002416">
    <property type="protein sequence ID" value="KTB29700.1"/>
    <property type="molecule type" value="Genomic_DNA"/>
</dbReference>
<name>A0A0W0F0A6_MONRR</name>
<dbReference type="AlphaFoldDB" id="A0A0W0F0A6"/>
<dbReference type="Proteomes" id="UP000054988">
    <property type="component" value="Unassembled WGS sequence"/>
</dbReference>
<protein>
    <submittedName>
        <fullName evidence="1">Uncharacterized protein</fullName>
    </submittedName>
</protein>